<evidence type="ECO:0000313" key="1">
    <source>
        <dbReference type="EMBL" id="KAL2036905.1"/>
    </source>
</evidence>
<protein>
    <submittedName>
        <fullName evidence="1">Uncharacterized protein</fullName>
    </submittedName>
</protein>
<proteinExistence type="predicted"/>
<dbReference type="EMBL" id="JBEFKJ010000047">
    <property type="protein sequence ID" value="KAL2036905.1"/>
    <property type="molecule type" value="Genomic_DNA"/>
</dbReference>
<dbReference type="Proteomes" id="UP001590950">
    <property type="component" value="Unassembled WGS sequence"/>
</dbReference>
<gene>
    <name evidence="1" type="ORF">N7G274_010330</name>
</gene>
<comment type="caution">
    <text evidence="1">The sequence shown here is derived from an EMBL/GenBank/DDBJ whole genome shotgun (WGS) entry which is preliminary data.</text>
</comment>
<reference evidence="1 2" key="1">
    <citation type="submission" date="2024-09" db="EMBL/GenBank/DDBJ databases">
        <title>Rethinking Asexuality: The Enigmatic Case of Functional Sexual Genes in Lepraria (Stereocaulaceae).</title>
        <authorList>
            <person name="Doellman M."/>
            <person name="Sun Y."/>
            <person name="Barcenas-Pena A."/>
            <person name="Lumbsch H.T."/>
            <person name="Grewe F."/>
        </authorList>
    </citation>
    <scope>NUCLEOTIDE SEQUENCE [LARGE SCALE GENOMIC DNA]</scope>
    <source>
        <strain evidence="1 2">Mercado 3170</strain>
    </source>
</reference>
<name>A0ABR3ZTQ4_9LECA</name>
<organism evidence="1 2">
    <name type="scientific">Stereocaulon virgatum</name>
    <dbReference type="NCBI Taxonomy" id="373712"/>
    <lineage>
        <taxon>Eukaryota</taxon>
        <taxon>Fungi</taxon>
        <taxon>Dikarya</taxon>
        <taxon>Ascomycota</taxon>
        <taxon>Pezizomycotina</taxon>
        <taxon>Lecanoromycetes</taxon>
        <taxon>OSLEUM clade</taxon>
        <taxon>Lecanoromycetidae</taxon>
        <taxon>Lecanorales</taxon>
        <taxon>Lecanorineae</taxon>
        <taxon>Stereocaulaceae</taxon>
        <taxon>Stereocaulon</taxon>
    </lineage>
</organism>
<evidence type="ECO:0000313" key="2">
    <source>
        <dbReference type="Proteomes" id="UP001590950"/>
    </source>
</evidence>
<accession>A0ABR3ZTQ4</accession>
<sequence>MTLVISIFLNYLRNPDNYSEVSTRCAISRKTIGADATTHRERSPGLPLSEAYQNGPLLTERILPVLFRILGEMHASSFQRDREIFCAKSAAIWIFRLPVIHGMGSSGAHFGVG</sequence>
<keyword evidence="2" id="KW-1185">Reference proteome</keyword>